<dbReference type="EMBL" id="CVQI01035606">
    <property type="protein sequence ID" value="CRK46391.1"/>
    <property type="molecule type" value="Genomic_DNA"/>
</dbReference>
<feature type="compositionally biased region" description="Basic and acidic residues" evidence="1">
    <location>
        <begin position="69"/>
        <end position="82"/>
    </location>
</feature>
<feature type="region of interest" description="Disordered" evidence="1">
    <location>
        <begin position="69"/>
        <end position="147"/>
    </location>
</feature>
<evidence type="ECO:0008006" key="7">
    <source>
        <dbReference type="Google" id="ProtNLM"/>
    </source>
</evidence>
<accession>A0A0G4MNY1</accession>
<reference evidence="4" key="2">
    <citation type="journal article" date="2021" name="Mol. Plant Pathol.">
        <title>A 20-kb lineage-specific genomic region tames virulence in pathogenic amphidiploid Verticillium longisporum.</title>
        <authorList>
            <person name="Harting R."/>
            <person name="Starke J."/>
            <person name="Kusch H."/>
            <person name="Poggeler S."/>
            <person name="Maurus I."/>
            <person name="Schluter R."/>
            <person name="Landesfeind M."/>
            <person name="Bulla I."/>
            <person name="Nowrousian M."/>
            <person name="de Jonge R."/>
            <person name="Stahlhut G."/>
            <person name="Hoff K.J."/>
            <person name="Asshauer K.P."/>
            <person name="Thurmer A."/>
            <person name="Stanke M."/>
            <person name="Daniel R."/>
            <person name="Morgenstern B."/>
            <person name="Thomma B.P.H.J."/>
            <person name="Kronstad J.W."/>
            <person name="Braus-Stromeyer S.A."/>
            <person name="Braus G.H."/>
        </authorList>
    </citation>
    <scope>NUCLEOTIDE SEQUENCE</scope>
    <source>
        <strain evidence="4">Vl32</strain>
    </source>
</reference>
<keyword evidence="5" id="KW-1185">Reference proteome</keyword>
<evidence type="ECO:0000313" key="4">
    <source>
        <dbReference type="EMBL" id="KAG7115951.1"/>
    </source>
</evidence>
<evidence type="ECO:0000313" key="5">
    <source>
        <dbReference type="Proteomes" id="UP000044602"/>
    </source>
</evidence>
<evidence type="ECO:0000256" key="1">
    <source>
        <dbReference type="SAM" id="MobiDB-lite"/>
    </source>
</evidence>
<dbReference type="EMBL" id="JAEMWZ010000466">
    <property type="protein sequence ID" value="KAG7115951.1"/>
    <property type="molecule type" value="Genomic_DNA"/>
</dbReference>
<feature type="compositionally biased region" description="Polar residues" evidence="1">
    <location>
        <begin position="98"/>
        <end position="112"/>
    </location>
</feature>
<evidence type="ECO:0000313" key="3">
    <source>
        <dbReference type="EMBL" id="CRK46391.1"/>
    </source>
</evidence>
<protein>
    <recommendedName>
        <fullName evidence="7">BZIP domain-containing protein</fullName>
    </recommendedName>
</protein>
<feature type="compositionally biased region" description="Basic and acidic residues" evidence="1">
    <location>
        <begin position="130"/>
        <end position="139"/>
    </location>
</feature>
<sequence length="360" mass="39426">MSEDVSRSSADGVDPTARRKERGRLAQAAFRRRQIHTIASLRASNQAMQDAIARMARIASGIDNRELAEAARDAQKAAGFDKTDDDSSDEGRPDKGPSASSSAAKTRLTTQVARLGQGAAERQGPAWRSRMPDADEDGSHGAQHAVPSYHRTGRMSPRLDFGLWLEPTLLHVVYPPVDIMPYLQEKKSLSNVLFWASLSYGFKLLQASLLGDMAATRVAWEVFGTIPPLQPDRDVLQGLHARLRFRGAGSLDADHPGNNPDVALRFHEMMVSACEANGTPIDTFLPPPVIETLLRERLGTHYNLLEQGLHDGGDPEVRTMVCEFVGDMVKGSICLGDGPRWTADRATDMLDAFHRRLAPA</sequence>
<organism evidence="2 5">
    <name type="scientific">Verticillium longisporum</name>
    <name type="common">Verticillium dahliae var. longisporum</name>
    <dbReference type="NCBI Taxonomy" id="100787"/>
    <lineage>
        <taxon>Eukaryota</taxon>
        <taxon>Fungi</taxon>
        <taxon>Dikarya</taxon>
        <taxon>Ascomycota</taxon>
        <taxon>Pezizomycotina</taxon>
        <taxon>Sordariomycetes</taxon>
        <taxon>Hypocreomycetidae</taxon>
        <taxon>Glomerellales</taxon>
        <taxon>Plectosphaerellaceae</taxon>
        <taxon>Verticillium</taxon>
    </lineage>
</organism>
<dbReference type="STRING" id="100787.A0A0G4MNY1"/>
<dbReference type="Proteomes" id="UP000044602">
    <property type="component" value="Unassembled WGS sequence"/>
</dbReference>
<feature type="region of interest" description="Disordered" evidence="1">
    <location>
        <begin position="1"/>
        <end position="27"/>
    </location>
</feature>
<evidence type="ECO:0000313" key="2">
    <source>
        <dbReference type="EMBL" id="CRK35889.1"/>
    </source>
</evidence>
<dbReference type="EMBL" id="CVQH01023750">
    <property type="protein sequence ID" value="CRK35889.1"/>
    <property type="molecule type" value="Genomic_DNA"/>
</dbReference>
<reference evidence="5 6" key="1">
    <citation type="submission" date="2015-05" db="EMBL/GenBank/DDBJ databases">
        <authorList>
            <person name="Fogelqvist Johan"/>
        </authorList>
    </citation>
    <scope>NUCLEOTIDE SEQUENCE [LARGE SCALE GENOMIC DNA]</scope>
    <source>
        <strain evidence="2">VL1</strain>
        <strain evidence="3">VL2</strain>
    </source>
</reference>
<name>A0A0G4MNY1_VERLO</name>
<dbReference type="AlphaFoldDB" id="A0A0G4MNY1"/>
<evidence type="ECO:0000313" key="6">
    <source>
        <dbReference type="Proteomes" id="UP000045706"/>
    </source>
</evidence>
<dbReference type="Proteomes" id="UP000045706">
    <property type="component" value="Unassembled WGS sequence"/>
</dbReference>
<dbReference type="OrthoDB" id="2735536at2759"/>
<dbReference type="CDD" id="cd14688">
    <property type="entry name" value="bZIP_YAP"/>
    <property type="match status" value="1"/>
</dbReference>
<proteinExistence type="predicted"/>
<dbReference type="Proteomes" id="UP000689129">
    <property type="component" value="Unassembled WGS sequence"/>
</dbReference>
<gene>
    <name evidence="2" type="ORF">BN1708_006821</name>
    <name evidence="3" type="ORF">BN1723_007045</name>
    <name evidence="4" type="ORF">HYQ45_016157</name>
</gene>